<evidence type="ECO:0000313" key="2">
    <source>
        <dbReference type="Proteomes" id="UP001060215"/>
    </source>
</evidence>
<dbReference type="EMBL" id="CM045761">
    <property type="protein sequence ID" value="KAI8015431.1"/>
    <property type="molecule type" value="Genomic_DNA"/>
</dbReference>
<organism evidence="1 2">
    <name type="scientific">Camellia lanceoleosa</name>
    <dbReference type="NCBI Taxonomy" id="1840588"/>
    <lineage>
        <taxon>Eukaryota</taxon>
        <taxon>Viridiplantae</taxon>
        <taxon>Streptophyta</taxon>
        <taxon>Embryophyta</taxon>
        <taxon>Tracheophyta</taxon>
        <taxon>Spermatophyta</taxon>
        <taxon>Magnoliopsida</taxon>
        <taxon>eudicotyledons</taxon>
        <taxon>Gunneridae</taxon>
        <taxon>Pentapetalae</taxon>
        <taxon>asterids</taxon>
        <taxon>Ericales</taxon>
        <taxon>Theaceae</taxon>
        <taxon>Camellia</taxon>
    </lineage>
</organism>
<name>A0ACC0HU07_9ERIC</name>
<accession>A0ACC0HU07</accession>
<comment type="caution">
    <text evidence="1">The sequence shown here is derived from an EMBL/GenBank/DDBJ whole genome shotgun (WGS) entry which is preliminary data.</text>
</comment>
<protein>
    <submittedName>
        <fullName evidence="1">Uncharacterized protein</fullName>
    </submittedName>
</protein>
<evidence type="ECO:0000313" key="1">
    <source>
        <dbReference type="EMBL" id="KAI8015431.1"/>
    </source>
</evidence>
<gene>
    <name evidence="1" type="ORF">LOK49_LG05G00283</name>
</gene>
<keyword evidence="2" id="KW-1185">Reference proteome</keyword>
<reference evidence="1 2" key="1">
    <citation type="journal article" date="2022" name="Plant J.">
        <title>Chromosome-level genome of Camellia lanceoleosa provides a valuable resource for understanding genome evolution and self-incompatibility.</title>
        <authorList>
            <person name="Gong W."/>
            <person name="Xiao S."/>
            <person name="Wang L."/>
            <person name="Liao Z."/>
            <person name="Chang Y."/>
            <person name="Mo W."/>
            <person name="Hu G."/>
            <person name="Li W."/>
            <person name="Zhao G."/>
            <person name="Zhu H."/>
            <person name="Hu X."/>
            <person name="Ji K."/>
            <person name="Xiang X."/>
            <person name="Song Q."/>
            <person name="Yuan D."/>
            <person name="Jin S."/>
            <person name="Zhang L."/>
        </authorList>
    </citation>
    <scope>NUCLEOTIDE SEQUENCE [LARGE SCALE GENOMIC DNA]</scope>
    <source>
        <strain evidence="1">SQ_2022a</strain>
    </source>
</reference>
<sequence length="47" mass="5290">MVHLVPRKVISNRVKEITSNVQQSSSANVRQCVNAQTQNLLIKSRTI</sequence>
<dbReference type="Proteomes" id="UP001060215">
    <property type="component" value="Chromosome 4"/>
</dbReference>
<proteinExistence type="predicted"/>